<evidence type="ECO:0000313" key="4">
    <source>
        <dbReference type="Proteomes" id="UP000693972"/>
    </source>
</evidence>
<sequence length="131" mass="13793">MPNLGKLALRYLLWLIGLRILYSFAVQGVGLPNLPAVGVILATVPALDVARAARQMSAGPLALPEWAKLWGLCLALFAAVQIILPAIILAPMRAALATPEYLQVTASLLLATAAMLAVFLWIGARIGGPRG</sequence>
<name>A0A975TWD6_9RHOB</name>
<evidence type="ECO:0000256" key="1">
    <source>
        <dbReference type="SAM" id="Phobius"/>
    </source>
</evidence>
<accession>A0A975TWD6</accession>
<keyword evidence="1" id="KW-0812">Transmembrane</keyword>
<feature type="transmembrane region" description="Helical" evidence="1">
    <location>
        <begin position="69"/>
        <end position="89"/>
    </location>
</feature>
<dbReference type="EMBL" id="CP078073">
    <property type="protein sequence ID" value="QXL88421.1"/>
    <property type="molecule type" value="Genomic_DNA"/>
</dbReference>
<feature type="transmembrane region" description="Helical" evidence="1">
    <location>
        <begin position="7"/>
        <end position="25"/>
    </location>
</feature>
<keyword evidence="1" id="KW-0472">Membrane</keyword>
<protein>
    <submittedName>
        <fullName evidence="3">Uncharacterized protein</fullName>
    </submittedName>
</protein>
<feature type="transmembrane region" description="Helical" evidence="1">
    <location>
        <begin position="101"/>
        <end position="122"/>
    </location>
</feature>
<gene>
    <name evidence="2" type="ORF">KUL25_02530</name>
    <name evidence="3" type="ORF">KUL25_02535</name>
</gene>
<keyword evidence="4" id="KW-1185">Reference proteome</keyword>
<keyword evidence="1" id="KW-1133">Transmembrane helix</keyword>
<evidence type="ECO:0000313" key="3">
    <source>
        <dbReference type="EMBL" id="QXL88421.1"/>
    </source>
</evidence>
<organism evidence="3">
    <name type="scientific">Gymnodinialimonas phycosphaerae</name>
    <dbReference type="NCBI Taxonomy" id="2841589"/>
    <lineage>
        <taxon>Bacteria</taxon>
        <taxon>Pseudomonadati</taxon>
        <taxon>Pseudomonadota</taxon>
        <taxon>Alphaproteobacteria</taxon>
        <taxon>Rhodobacterales</taxon>
        <taxon>Paracoccaceae</taxon>
        <taxon>Gymnodinialimonas</taxon>
    </lineage>
</organism>
<dbReference type="Proteomes" id="UP000693972">
    <property type="component" value="Unassembled WGS sequence"/>
</dbReference>
<dbReference type="AlphaFoldDB" id="A0A975TWD6"/>
<dbReference type="EMBL" id="JAIMBW010000001">
    <property type="protein sequence ID" value="MBY4891636.1"/>
    <property type="molecule type" value="Genomic_DNA"/>
</dbReference>
<reference evidence="3 4" key="1">
    <citation type="submission" date="2021-07" db="EMBL/GenBank/DDBJ databases">
        <title>Karlodiniumbacter phycospheric gen. nov., sp. nov., a phycosphere bacterium isolated from karlodinium veneficum.</title>
        <authorList>
            <person name="Peng Y."/>
            <person name="Jiang L."/>
            <person name="Lee J."/>
        </authorList>
    </citation>
    <scope>NUCLEOTIDE SEQUENCE</scope>
    <source>
        <strain evidence="3 4">N5</strain>
    </source>
</reference>
<proteinExistence type="predicted"/>
<dbReference type="RefSeq" id="WP_257891492.1">
    <property type="nucleotide sequence ID" value="NZ_JAIMBW010000001.1"/>
</dbReference>
<evidence type="ECO:0000313" key="2">
    <source>
        <dbReference type="EMBL" id="MBY4891636.1"/>
    </source>
</evidence>